<dbReference type="Proteomes" id="UP000319383">
    <property type="component" value="Chromosome"/>
</dbReference>
<feature type="region of interest" description="Disordered" evidence="1">
    <location>
        <begin position="36"/>
        <end position="78"/>
    </location>
</feature>
<evidence type="ECO:0000313" key="3">
    <source>
        <dbReference type="Proteomes" id="UP000319383"/>
    </source>
</evidence>
<name>A0A517ZUA6_9PLAN</name>
<proteinExistence type="predicted"/>
<dbReference type="KEGG" id="sdyn:Mal52_45650"/>
<protein>
    <submittedName>
        <fullName evidence="2">Uncharacterized protein</fullName>
    </submittedName>
</protein>
<accession>A0A517ZUA6</accession>
<dbReference type="EMBL" id="CP036276">
    <property type="protein sequence ID" value="QDU46068.1"/>
    <property type="molecule type" value="Genomic_DNA"/>
</dbReference>
<keyword evidence="3" id="KW-1185">Reference proteome</keyword>
<sequence length="199" mass="21979">MHFAGRSQSGAKLLLSRNGTLGVNCKIIRSNHANSCPRLSVTPAQRSQQHDPPPTPATNGSEPCPTERKLEPAGGRHRPPPAACCLEMPTSLPWGRKACRFRFAHWGKARTRVGDNAGHSPVVINNPLGVGQRSVGESRTLIRTGYCRWHWVIVAMFGWGIPNVSSCDGLRRSVVVLRSCCRASFWGSRLFPARLRHWN</sequence>
<evidence type="ECO:0000256" key="1">
    <source>
        <dbReference type="SAM" id="MobiDB-lite"/>
    </source>
</evidence>
<reference evidence="2 3" key="1">
    <citation type="submission" date="2019-02" db="EMBL/GenBank/DDBJ databases">
        <title>Deep-cultivation of Planctomycetes and their phenomic and genomic characterization uncovers novel biology.</title>
        <authorList>
            <person name="Wiegand S."/>
            <person name="Jogler M."/>
            <person name="Boedeker C."/>
            <person name="Pinto D."/>
            <person name="Vollmers J."/>
            <person name="Rivas-Marin E."/>
            <person name="Kohn T."/>
            <person name="Peeters S.H."/>
            <person name="Heuer A."/>
            <person name="Rast P."/>
            <person name="Oberbeckmann S."/>
            <person name="Bunk B."/>
            <person name="Jeske O."/>
            <person name="Meyerdierks A."/>
            <person name="Storesund J.E."/>
            <person name="Kallscheuer N."/>
            <person name="Luecker S."/>
            <person name="Lage O.M."/>
            <person name="Pohl T."/>
            <person name="Merkel B.J."/>
            <person name="Hornburger P."/>
            <person name="Mueller R.-W."/>
            <person name="Bruemmer F."/>
            <person name="Labrenz M."/>
            <person name="Spormann A.M."/>
            <person name="Op den Camp H."/>
            <person name="Overmann J."/>
            <person name="Amann R."/>
            <person name="Jetten M.S.M."/>
            <person name="Mascher T."/>
            <person name="Medema M.H."/>
            <person name="Devos D.P."/>
            <person name="Kaster A.-K."/>
            <person name="Ovreas L."/>
            <person name="Rohde M."/>
            <person name="Galperin M.Y."/>
            <person name="Jogler C."/>
        </authorList>
    </citation>
    <scope>NUCLEOTIDE SEQUENCE [LARGE SCALE GENOMIC DNA]</scope>
    <source>
        <strain evidence="2 3">Mal52</strain>
    </source>
</reference>
<dbReference type="AlphaFoldDB" id="A0A517ZUA6"/>
<organism evidence="2 3">
    <name type="scientific">Symmachiella dynata</name>
    <dbReference type="NCBI Taxonomy" id="2527995"/>
    <lineage>
        <taxon>Bacteria</taxon>
        <taxon>Pseudomonadati</taxon>
        <taxon>Planctomycetota</taxon>
        <taxon>Planctomycetia</taxon>
        <taxon>Planctomycetales</taxon>
        <taxon>Planctomycetaceae</taxon>
        <taxon>Symmachiella</taxon>
    </lineage>
</organism>
<evidence type="ECO:0000313" key="2">
    <source>
        <dbReference type="EMBL" id="QDU46068.1"/>
    </source>
</evidence>
<gene>
    <name evidence="2" type="ORF">Mal52_45650</name>
</gene>